<dbReference type="InterPro" id="IPR016631">
    <property type="entry name" value="Regulatory_RpfE"/>
</dbReference>
<gene>
    <name evidence="1" type="ORF">GALL_400890</name>
</gene>
<dbReference type="PIRSF" id="PIRSF015283">
    <property type="entry name" value="Regulatory_RpfE"/>
    <property type="match status" value="1"/>
</dbReference>
<organism evidence="1">
    <name type="scientific">mine drainage metagenome</name>
    <dbReference type="NCBI Taxonomy" id="410659"/>
    <lineage>
        <taxon>unclassified sequences</taxon>
        <taxon>metagenomes</taxon>
        <taxon>ecological metagenomes</taxon>
    </lineage>
</organism>
<evidence type="ECO:0000313" key="1">
    <source>
        <dbReference type="EMBL" id="OIQ78214.1"/>
    </source>
</evidence>
<proteinExistence type="predicted"/>
<name>A0A1J5Q3F1_9ZZZZ</name>
<comment type="caution">
    <text evidence="1">The sequence shown here is derived from an EMBL/GenBank/DDBJ whole genome shotgun (WGS) entry which is preliminary data.</text>
</comment>
<reference evidence="1" key="1">
    <citation type="submission" date="2016-10" db="EMBL/GenBank/DDBJ databases">
        <title>Sequence of Gallionella enrichment culture.</title>
        <authorList>
            <person name="Poehlein A."/>
            <person name="Muehling M."/>
            <person name="Daniel R."/>
        </authorList>
    </citation>
    <scope>NUCLEOTIDE SEQUENCE</scope>
</reference>
<sequence>MKSATHCQLLLPGMMHELAAATSCPPALGSMLRVARREAVFAGSDHAWRCRFFGVARQQDDPVAPFSCLGDGLDPGMDYWLCVNPVTLHLHRDSFVLADGLACGLTMGQARVLTGMLNDHFAAEGMRFFAPHANRWYLRLPQPLRLETHPLLEVTGQSVVHVLPQGEDARMWNARLNEIQMMLHEHPVNLELEQQGGLPVNSLWAWGGGKLAPGAAKPELTVWAHDPFSLGLAQAHGSRSAALPDSAMDWQAGGLAPGEHLVVLDRLGQADLRDDARDWHEALQRMERHWFAPLLAALRDGSITSLALHLGATRNVSSYTLTRTALHKFWRRRRMLGDYLG</sequence>
<dbReference type="AlphaFoldDB" id="A0A1J5Q3F1"/>
<dbReference type="EMBL" id="MLJW01001446">
    <property type="protein sequence ID" value="OIQ78214.1"/>
    <property type="molecule type" value="Genomic_DNA"/>
</dbReference>
<protein>
    <submittedName>
        <fullName evidence="1">Cofactor-independent phosphoglycerate mutase</fullName>
    </submittedName>
</protein>
<dbReference type="GO" id="GO:0004619">
    <property type="term" value="F:phosphoglycerate mutase activity"/>
    <property type="evidence" value="ECO:0007669"/>
    <property type="project" value="InterPro"/>
</dbReference>
<accession>A0A1J5Q3F1</accession>